<dbReference type="NCBIfam" id="TIGR04037">
    <property type="entry name" value="LLM_duo_CE1759"/>
    <property type="match status" value="1"/>
</dbReference>
<dbReference type="PANTHER" id="PTHR43408">
    <property type="entry name" value="FMN REDUCTASE (NADPH)"/>
    <property type="match status" value="1"/>
</dbReference>
<feature type="domain" description="NADPH-dependent FMN reductase-like" evidence="4">
    <location>
        <begin position="4"/>
        <end position="150"/>
    </location>
</feature>
<dbReference type="InterPro" id="IPR023932">
    <property type="entry name" value="CE1759_FMN_reduct"/>
</dbReference>
<evidence type="ECO:0000256" key="2">
    <source>
        <dbReference type="ARBA" id="ARBA00022643"/>
    </source>
</evidence>
<comment type="caution">
    <text evidence="5">The sequence shown here is derived from an EMBL/GenBank/DDBJ whole genome shotgun (WGS) entry which is preliminary data.</text>
</comment>
<evidence type="ECO:0000313" key="6">
    <source>
        <dbReference type="Proteomes" id="UP000249451"/>
    </source>
</evidence>
<evidence type="ECO:0000313" key="5">
    <source>
        <dbReference type="EMBL" id="PZO97619.1"/>
    </source>
</evidence>
<evidence type="ECO:0000256" key="3">
    <source>
        <dbReference type="ARBA" id="ARBA00023002"/>
    </source>
</evidence>
<protein>
    <submittedName>
        <fullName evidence="5">Oxidoreductase</fullName>
    </submittedName>
</protein>
<dbReference type="PANTHER" id="PTHR43408:SF2">
    <property type="entry name" value="FMN REDUCTASE (NADPH)"/>
    <property type="match status" value="1"/>
</dbReference>
<dbReference type="Pfam" id="PF03358">
    <property type="entry name" value="FMN_red"/>
    <property type="match status" value="1"/>
</dbReference>
<dbReference type="SUPFAM" id="SSF52218">
    <property type="entry name" value="Flavoproteins"/>
    <property type="match status" value="1"/>
</dbReference>
<dbReference type="AlphaFoldDB" id="A0A2W5AYN0"/>
<dbReference type="Proteomes" id="UP000249451">
    <property type="component" value="Unassembled WGS sequence"/>
</dbReference>
<evidence type="ECO:0000256" key="1">
    <source>
        <dbReference type="ARBA" id="ARBA00022630"/>
    </source>
</evidence>
<dbReference type="EMBL" id="QFNY01000386">
    <property type="protein sequence ID" value="PZO97619.1"/>
    <property type="molecule type" value="Genomic_DNA"/>
</dbReference>
<keyword evidence="3" id="KW-0560">Oxidoreductase</keyword>
<accession>A0A2W5AYN0</accession>
<gene>
    <name evidence="5" type="ORF">DI609_12725</name>
</gene>
<evidence type="ECO:0000259" key="4">
    <source>
        <dbReference type="Pfam" id="PF03358"/>
    </source>
</evidence>
<dbReference type="InterPro" id="IPR029039">
    <property type="entry name" value="Flavoprotein-like_sf"/>
</dbReference>
<keyword evidence="2" id="KW-0288">FMN</keyword>
<organism evidence="5 6">
    <name type="scientific">Corynebacterium urealyticum</name>
    <dbReference type="NCBI Taxonomy" id="43771"/>
    <lineage>
        <taxon>Bacteria</taxon>
        <taxon>Bacillati</taxon>
        <taxon>Actinomycetota</taxon>
        <taxon>Actinomycetes</taxon>
        <taxon>Mycobacteriales</taxon>
        <taxon>Corynebacteriaceae</taxon>
        <taxon>Corynebacterium</taxon>
    </lineage>
</organism>
<dbReference type="InterPro" id="IPR051814">
    <property type="entry name" value="NAD(P)H-dep_FMN_reductase"/>
</dbReference>
<dbReference type="RefSeq" id="WP_070758431.1">
    <property type="nucleotide sequence ID" value="NZ_CP136640.1"/>
</dbReference>
<name>A0A2W5AYN0_9CORY</name>
<dbReference type="GO" id="GO:0016491">
    <property type="term" value="F:oxidoreductase activity"/>
    <property type="evidence" value="ECO:0007669"/>
    <property type="project" value="UniProtKB-KW"/>
</dbReference>
<dbReference type="InterPro" id="IPR005025">
    <property type="entry name" value="FMN_Rdtase-like_dom"/>
</dbReference>
<keyword evidence="1" id="KW-0285">Flavoprotein</keyword>
<dbReference type="Gene3D" id="3.40.50.360">
    <property type="match status" value="1"/>
</dbReference>
<reference evidence="5 6" key="1">
    <citation type="submission" date="2017-11" db="EMBL/GenBank/DDBJ databases">
        <title>Infants hospitalized years apart are colonized by the same room-sourced microbial strains.</title>
        <authorList>
            <person name="Brooks B."/>
            <person name="Olm M.R."/>
            <person name="Firek B.A."/>
            <person name="Baker R."/>
            <person name="Thomas B.C."/>
            <person name="Morowitz M.J."/>
            <person name="Banfield J.F."/>
        </authorList>
    </citation>
    <scope>NUCLEOTIDE SEQUENCE [LARGE SCALE GENOMIC DNA]</scope>
    <source>
        <strain evidence="5">S2_012_000_R3_87</strain>
    </source>
</reference>
<proteinExistence type="predicted"/>
<sequence>MNSLIVLNGGLGSPSTTRKLAERIAGAVESQVGRRGESVAVEYIDIREYAADLATMMTTGIASEKLKAAQDKITAADAMVAASPVFAASYSGLFKMFMDALDPNAITGMPVIIAATAGTPRHSLMLEYAMRPLLSYLRADVMSTAVFAATDDFGGEEGLDRRIERAASQLADEIARVSGAVEGLGPSSQVKRSSGNDVAADVPDFLNLLSGHDGN</sequence>